<keyword evidence="3" id="KW-1185">Reference proteome</keyword>
<name>A0A9Q4ARD3_9HYPH</name>
<accession>A0A9Q4ARD3</accession>
<dbReference type="AlphaFoldDB" id="A0A9Q4ARD3"/>
<sequence length="431" mass="45682">MKANATSSGRMAACNPHSPTSDLPASGGTDLTHPGLISHPMLTPSVQVQILSAVDATGSASISDIIAELPSHDDPVSAVFALVAAGALVVLSEGIIDAHTILARRLPSDQSGDLVPVDAAPSPVPSRECLEDKLATAQWTDVVADTDAELPPELVQVPASSLQPRILRGSGRHRAAFKYAPGLQQPGVYIQLCGDQAYIGYGSDVGFRIAMGKQMDALPDTILVITDASNGLTEEDGLALERILWGYVSDDADFTVVNKQPDGAPISVDRYDQLVQFTAQVVLALRRAGIMFLEGSVRQRLAGPRAEPDRLGAVRPFESIPEGRVMELNYRGLTALAAERDDGTWLLLRGSDVRIDTVKSASANASFQRAAWLHSGLLELAEDGSCYVLMRDMVFSSGSAVGHFVSGSKGFGLACWQPIDPDDCEVDALAL</sequence>
<evidence type="ECO:0000313" key="2">
    <source>
        <dbReference type="EMBL" id="MCP8889033.1"/>
    </source>
</evidence>
<evidence type="ECO:0000256" key="1">
    <source>
        <dbReference type="SAM" id="MobiDB-lite"/>
    </source>
</evidence>
<organism evidence="2 3">
    <name type="scientific">Devosia ureilytica</name>
    <dbReference type="NCBI Taxonomy" id="2952754"/>
    <lineage>
        <taxon>Bacteria</taxon>
        <taxon>Pseudomonadati</taxon>
        <taxon>Pseudomonadota</taxon>
        <taxon>Alphaproteobacteria</taxon>
        <taxon>Hyphomicrobiales</taxon>
        <taxon>Devosiaceae</taxon>
        <taxon>Devosia</taxon>
    </lineage>
</organism>
<reference evidence="2" key="1">
    <citation type="submission" date="2022-06" db="EMBL/GenBank/DDBJ databases">
        <title>Devosia sp. XJ19-45 genome assembly.</title>
        <authorList>
            <person name="Li B."/>
            <person name="Cai M."/>
            <person name="Nie G."/>
            <person name="Li W."/>
        </authorList>
    </citation>
    <scope>NUCLEOTIDE SEQUENCE</scope>
    <source>
        <strain evidence="2">XJ19-45</strain>
    </source>
</reference>
<proteinExistence type="predicted"/>
<evidence type="ECO:0000313" key="3">
    <source>
        <dbReference type="Proteomes" id="UP001060275"/>
    </source>
</evidence>
<comment type="caution">
    <text evidence="2">The sequence shown here is derived from an EMBL/GenBank/DDBJ whole genome shotgun (WGS) entry which is preliminary data.</text>
</comment>
<dbReference type="RefSeq" id="WP_254675733.1">
    <property type="nucleotide sequence ID" value="NZ_JAMWDU010000009.1"/>
</dbReference>
<protein>
    <submittedName>
        <fullName evidence="2">DUF4357 domain-containing protein</fullName>
    </submittedName>
</protein>
<dbReference type="Proteomes" id="UP001060275">
    <property type="component" value="Unassembled WGS sequence"/>
</dbReference>
<feature type="region of interest" description="Disordered" evidence="1">
    <location>
        <begin position="1"/>
        <end position="30"/>
    </location>
</feature>
<gene>
    <name evidence="2" type="ORF">NF348_18125</name>
</gene>
<dbReference type="EMBL" id="JAMWDU010000009">
    <property type="protein sequence ID" value="MCP8889033.1"/>
    <property type="molecule type" value="Genomic_DNA"/>
</dbReference>